<dbReference type="Pfam" id="PF13361">
    <property type="entry name" value="UvrD_C"/>
    <property type="match status" value="1"/>
</dbReference>
<keyword evidence="2" id="KW-0378">Hydrolase</keyword>
<evidence type="ECO:0000256" key="3">
    <source>
        <dbReference type="ARBA" id="ARBA00022806"/>
    </source>
</evidence>
<dbReference type="PANTHER" id="PTHR11070">
    <property type="entry name" value="UVRD / RECB / PCRA DNA HELICASE FAMILY MEMBER"/>
    <property type="match status" value="1"/>
</dbReference>
<keyword evidence="5" id="KW-0472">Membrane</keyword>
<dbReference type="EMBL" id="JBHTIS010000770">
    <property type="protein sequence ID" value="MFD1046735.1"/>
    <property type="molecule type" value="Genomic_DNA"/>
</dbReference>
<dbReference type="SUPFAM" id="SSF52540">
    <property type="entry name" value="P-loop containing nucleoside triphosphate hydrolases"/>
    <property type="match status" value="1"/>
</dbReference>
<evidence type="ECO:0000313" key="7">
    <source>
        <dbReference type="EMBL" id="MFD1046735.1"/>
    </source>
</evidence>
<evidence type="ECO:0000259" key="6">
    <source>
        <dbReference type="Pfam" id="PF13361"/>
    </source>
</evidence>
<dbReference type="Gene3D" id="3.40.50.300">
    <property type="entry name" value="P-loop containing nucleotide triphosphate hydrolases"/>
    <property type="match status" value="1"/>
</dbReference>
<name>A0ABW3MCP2_9PSEU</name>
<organism evidence="7 8">
    <name type="scientific">Kibdelosporangium lantanae</name>
    <dbReference type="NCBI Taxonomy" id="1497396"/>
    <lineage>
        <taxon>Bacteria</taxon>
        <taxon>Bacillati</taxon>
        <taxon>Actinomycetota</taxon>
        <taxon>Actinomycetes</taxon>
        <taxon>Pseudonocardiales</taxon>
        <taxon>Pseudonocardiaceae</taxon>
        <taxon>Kibdelosporangium</taxon>
    </lineage>
</organism>
<gene>
    <name evidence="7" type="ORF">ACFQ1S_14820</name>
</gene>
<keyword evidence="7" id="KW-0269">Exonuclease</keyword>
<protein>
    <submittedName>
        <fullName evidence="7">3'-5' exonuclease</fullName>
    </submittedName>
</protein>
<evidence type="ECO:0000256" key="1">
    <source>
        <dbReference type="ARBA" id="ARBA00022741"/>
    </source>
</evidence>
<evidence type="ECO:0000256" key="5">
    <source>
        <dbReference type="SAM" id="Phobius"/>
    </source>
</evidence>
<reference evidence="8" key="1">
    <citation type="journal article" date="2019" name="Int. J. Syst. Evol. Microbiol.">
        <title>The Global Catalogue of Microorganisms (GCM) 10K type strain sequencing project: providing services to taxonomists for standard genome sequencing and annotation.</title>
        <authorList>
            <consortium name="The Broad Institute Genomics Platform"/>
            <consortium name="The Broad Institute Genome Sequencing Center for Infectious Disease"/>
            <person name="Wu L."/>
            <person name="Ma J."/>
        </authorList>
    </citation>
    <scope>NUCLEOTIDE SEQUENCE [LARGE SCALE GENOMIC DNA]</scope>
    <source>
        <strain evidence="8">JCM 31486</strain>
    </source>
</reference>
<evidence type="ECO:0000256" key="2">
    <source>
        <dbReference type="ARBA" id="ARBA00022801"/>
    </source>
</evidence>
<keyword evidence="5" id="KW-1133">Transmembrane helix</keyword>
<evidence type="ECO:0000256" key="4">
    <source>
        <dbReference type="ARBA" id="ARBA00022840"/>
    </source>
</evidence>
<dbReference type="Proteomes" id="UP001597045">
    <property type="component" value="Unassembled WGS sequence"/>
</dbReference>
<keyword evidence="4" id="KW-0067">ATP-binding</keyword>
<keyword evidence="1" id="KW-0547">Nucleotide-binding</keyword>
<keyword evidence="7" id="KW-0540">Nuclease</keyword>
<sequence length="278" mass="31154">MLTVHSAKGLEWQVVAVPHVVVDVFPPKRRGSSWLRTVTELPAALRGDAADLPELRVSSDMNRKEVEEALTEHTEGFAERSLTEERRLFYVALTRSEHSLLVSGHWWGKTGSKPKGPSEFLAELPEVDKYIVDEWAPAPVEDEENPIANAARSAQWPVDPLGRRRQDVVDGAEQVRAEIALLRRGKPTAEDQLLLPLEDEDPDGWIRDTDVLLAERAEAMNKRVKVSRWCHRTVNCGRSARSTVKTLPFPGWGTGSSLILSGVLLLGMLVWSYRKANR</sequence>
<feature type="transmembrane region" description="Helical" evidence="5">
    <location>
        <begin position="249"/>
        <end position="271"/>
    </location>
</feature>
<evidence type="ECO:0000313" key="8">
    <source>
        <dbReference type="Proteomes" id="UP001597045"/>
    </source>
</evidence>
<accession>A0ABW3MCP2</accession>
<keyword evidence="3" id="KW-0347">Helicase</keyword>
<dbReference type="InterPro" id="IPR014017">
    <property type="entry name" value="DNA_helicase_UvrD-like_C"/>
</dbReference>
<dbReference type="GO" id="GO:0004527">
    <property type="term" value="F:exonuclease activity"/>
    <property type="evidence" value="ECO:0007669"/>
    <property type="project" value="UniProtKB-KW"/>
</dbReference>
<dbReference type="PANTHER" id="PTHR11070:SF55">
    <property type="entry name" value="DNA 3'-5' HELICASE"/>
    <property type="match status" value="1"/>
</dbReference>
<comment type="caution">
    <text evidence="7">The sequence shown here is derived from an EMBL/GenBank/DDBJ whole genome shotgun (WGS) entry which is preliminary data.</text>
</comment>
<keyword evidence="8" id="KW-1185">Reference proteome</keyword>
<feature type="domain" description="UvrD-like helicase C-terminal" evidence="6">
    <location>
        <begin position="1"/>
        <end position="103"/>
    </location>
</feature>
<dbReference type="InterPro" id="IPR027417">
    <property type="entry name" value="P-loop_NTPase"/>
</dbReference>
<proteinExistence type="predicted"/>
<keyword evidence="5" id="KW-0812">Transmembrane</keyword>
<dbReference type="InterPro" id="IPR000212">
    <property type="entry name" value="DNA_helicase_UvrD/REP"/>
</dbReference>